<dbReference type="InterPro" id="IPR032820">
    <property type="entry name" value="ATPase_put"/>
</dbReference>
<feature type="transmembrane region" description="Helical" evidence="1">
    <location>
        <begin position="94"/>
        <end position="114"/>
    </location>
</feature>
<accession>A8F0D0</accession>
<proteinExistence type="predicted"/>
<sequence>MVIASSRRLCDNLVKYPEIASSTPMASSRNDGDKLMNTEKLKDIKARIKDLKTPKFSNPKIRQEISPFTIAVDLVSGTMVGVVIGIFTDKFFNSKPLFLIIFTIIGMIAGFNIIRQKVNNKK</sequence>
<dbReference type="Pfam" id="PF09527">
    <property type="entry name" value="ATPase_gene1"/>
    <property type="match status" value="1"/>
</dbReference>
<evidence type="ECO:0000256" key="1">
    <source>
        <dbReference type="SAM" id="Phobius"/>
    </source>
</evidence>
<evidence type="ECO:0000313" key="2">
    <source>
        <dbReference type="EMBL" id="ABV84366.1"/>
    </source>
</evidence>
<organism evidence="2 3">
    <name type="scientific">Rickettsia massiliae (strain Mtu5)</name>
    <dbReference type="NCBI Taxonomy" id="416276"/>
    <lineage>
        <taxon>Bacteria</taxon>
        <taxon>Pseudomonadati</taxon>
        <taxon>Pseudomonadota</taxon>
        <taxon>Alphaproteobacteria</taxon>
        <taxon>Rickettsiales</taxon>
        <taxon>Rickettsiaceae</taxon>
        <taxon>Rickettsieae</taxon>
        <taxon>Rickettsia</taxon>
        <taxon>spotted fever group</taxon>
    </lineage>
</organism>
<keyword evidence="1" id="KW-1133">Transmembrane helix</keyword>
<gene>
    <name evidence="2" type="ordered locus">RMA_0029</name>
</gene>
<keyword evidence="3" id="KW-1185">Reference proteome</keyword>
<dbReference type="AlphaFoldDB" id="A8F0D0"/>
<evidence type="ECO:0008006" key="4">
    <source>
        <dbReference type="Google" id="ProtNLM"/>
    </source>
</evidence>
<dbReference type="HOGENOM" id="CLU_2331866_0_0_5"/>
<feature type="transmembrane region" description="Helical" evidence="1">
    <location>
        <begin position="65"/>
        <end position="88"/>
    </location>
</feature>
<dbReference type="Proteomes" id="UP000001311">
    <property type="component" value="Chromosome"/>
</dbReference>
<reference evidence="2 3" key="1">
    <citation type="journal article" date="2007" name="Genome Res.">
        <title>Lateral gene transfer between obligate intracellular bacteria: evidence from the Rickettsia massiliae genome.</title>
        <authorList>
            <person name="Blanc G."/>
            <person name="Ogata H."/>
            <person name="Robert C."/>
            <person name="Audic S."/>
            <person name="Claverie J.-M."/>
            <person name="Raoult D."/>
        </authorList>
    </citation>
    <scope>NUCLEOTIDE SEQUENCE [LARGE SCALE GENOMIC DNA]</scope>
    <source>
        <strain evidence="3">Mtu5</strain>
    </source>
</reference>
<dbReference type="KEGG" id="rms:RMA_0029"/>
<keyword evidence="1" id="KW-0472">Membrane</keyword>
<protein>
    <recommendedName>
        <fullName evidence="4">ATP synthase protein I</fullName>
    </recommendedName>
</protein>
<keyword evidence="1" id="KW-0812">Transmembrane</keyword>
<dbReference type="EMBL" id="CP000683">
    <property type="protein sequence ID" value="ABV84366.1"/>
    <property type="molecule type" value="Genomic_DNA"/>
</dbReference>
<name>A8F0D0_RICM5</name>
<evidence type="ECO:0000313" key="3">
    <source>
        <dbReference type="Proteomes" id="UP000001311"/>
    </source>
</evidence>